<protein>
    <recommendedName>
        <fullName evidence="6">TMEM205-like domain-containing protein</fullName>
    </recommendedName>
</protein>
<keyword evidence="3 5" id="KW-1133">Transmembrane helix</keyword>
<evidence type="ECO:0000259" key="6">
    <source>
        <dbReference type="Pfam" id="PF13664"/>
    </source>
</evidence>
<evidence type="ECO:0000256" key="4">
    <source>
        <dbReference type="ARBA" id="ARBA00023136"/>
    </source>
</evidence>
<organism evidence="7">
    <name type="scientific">mine drainage metagenome</name>
    <dbReference type="NCBI Taxonomy" id="410659"/>
    <lineage>
        <taxon>unclassified sequences</taxon>
        <taxon>metagenomes</taxon>
        <taxon>ecological metagenomes</taxon>
    </lineage>
</organism>
<evidence type="ECO:0000256" key="3">
    <source>
        <dbReference type="ARBA" id="ARBA00022989"/>
    </source>
</evidence>
<accession>E6QIC5</accession>
<evidence type="ECO:0000256" key="1">
    <source>
        <dbReference type="ARBA" id="ARBA00004370"/>
    </source>
</evidence>
<name>E6QIC5_9ZZZZ</name>
<feature type="transmembrane region" description="Helical" evidence="5">
    <location>
        <begin position="71"/>
        <end position="93"/>
    </location>
</feature>
<comment type="caution">
    <text evidence="7">The sequence shown here is derived from an EMBL/GenBank/DDBJ whole genome shotgun (WGS) entry which is preliminary data.</text>
</comment>
<dbReference type="Pfam" id="PF13664">
    <property type="entry name" value="DUF4149"/>
    <property type="match status" value="1"/>
</dbReference>
<feature type="transmembrane region" description="Helical" evidence="5">
    <location>
        <begin position="42"/>
        <end position="64"/>
    </location>
</feature>
<feature type="transmembrane region" description="Helical" evidence="5">
    <location>
        <begin position="130"/>
        <end position="149"/>
    </location>
</feature>
<dbReference type="AlphaFoldDB" id="E6QIC5"/>
<keyword evidence="2 5" id="KW-0812">Transmembrane</keyword>
<sequence>MLALIVWLGGEIFFPVVAAVTFGQLAPNTHAAGQIVGALLRILHTMGMAAGLVALALMALAPAWGIYKARAILAGMILVVLMIGLTAYSQYVIIPTMEHDRMAAGGVIDAVPADSSARIDFNRLHERSTYVEEAVLLMGIAVVSIVASAETKASRAA</sequence>
<comment type="subcellular location">
    <subcellularLocation>
        <location evidence="1">Membrane</location>
    </subcellularLocation>
</comment>
<feature type="domain" description="TMEM205-like" evidence="6">
    <location>
        <begin position="2"/>
        <end position="98"/>
    </location>
</feature>
<reference evidence="7" key="1">
    <citation type="submission" date="2009-10" db="EMBL/GenBank/DDBJ databases">
        <title>Diversity of trophic interactions inside an arsenic-rich microbial ecosystem.</title>
        <authorList>
            <person name="Bertin P.N."/>
            <person name="Heinrich-Salmeron A."/>
            <person name="Pelletier E."/>
            <person name="Goulhen-Chollet F."/>
            <person name="Arsene-Ploetze F."/>
            <person name="Gallien S."/>
            <person name="Calteau A."/>
            <person name="Vallenet D."/>
            <person name="Casiot C."/>
            <person name="Chane-Woon-Ming B."/>
            <person name="Giloteaux L."/>
            <person name="Barakat M."/>
            <person name="Bonnefoy V."/>
            <person name="Bruneel O."/>
            <person name="Chandler M."/>
            <person name="Cleiss J."/>
            <person name="Duran R."/>
            <person name="Elbaz-Poulichet F."/>
            <person name="Fonknechten N."/>
            <person name="Lauga B."/>
            <person name="Mornico D."/>
            <person name="Ortet P."/>
            <person name="Schaeffer C."/>
            <person name="Siguier P."/>
            <person name="Alexander Thil Smith A."/>
            <person name="Van Dorsselaer A."/>
            <person name="Weissenbach J."/>
            <person name="Medigue C."/>
            <person name="Le Paslier D."/>
        </authorList>
    </citation>
    <scope>NUCLEOTIDE SEQUENCE</scope>
</reference>
<evidence type="ECO:0000256" key="5">
    <source>
        <dbReference type="SAM" id="Phobius"/>
    </source>
</evidence>
<dbReference type="InterPro" id="IPR025423">
    <property type="entry name" value="TMEM205-like"/>
</dbReference>
<dbReference type="GO" id="GO:0016020">
    <property type="term" value="C:membrane"/>
    <property type="evidence" value="ECO:0007669"/>
    <property type="project" value="UniProtKB-SubCell"/>
</dbReference>
<evidence type="ECO:0000256" key="2">
    <source>
        <dbReference type="ARBA" id="ARBA00022692"/>
    </source>
</evidence>
<keyword evidence="4 5" id="KW-0472">Membrane</keyword>
<evidence type="ECO:0000313" key="7">
    <source>
        <dbReference type="EMBL" id="CBI06990.1"/>
    </source>
</evidence>
<proteinExistence type="predicted"/>
<dbReference type="EMBL" id="CABQ01000049">
    <property type="protein sequence ID" value="CBI06990.1"/>
    <property type="molecule type" value="Genomic_DNA"/>
</dbReference>
<gene>
    <name evidence="7" type="ORF">CARN6_0295</name>
</gene>